<dbReference type="Proteomes" id="UP000647133">
    <property type="component" value="Unassembled WGS sequence"/>
</dbReference>
<dbReference type="Gene3D" id="2.60.120.1440">
    <property type="match status" value="1"/>
</dbReference>
<dbReference type="InterPro" id="IPR006860">
    <property type="entry name" value="FecR"/>
</dbReference>
<sequence>MNDENLNKKRLRQLVNKLFKAQITQEEKQLLDDWYLSKEEEDPIVYTDLSKEEYKEKLYQATLDKIKKGDTKRNEGFTFLTKLAASVSIICVAATVLFYFLTSTEHQEFLTYKSEKGERKKIELQDGTQVYLNGNSVLKVNKEFDEARHVMLEGEAFFKVKRNESLPFQIKTHQLTTTVLGTSFNINARSEANESVAVKSGKVMVASNRKEEEVIIEKGEQAIFYESNLSSSQIENEDLVFGWQSEKLVFFNETINGVAKKLEEWYGVEVEVFSKTSKECLITGTYKNLTIDQLLEIIQYSTNINYTINEKKVMIINEGC</sequence>
<evidence type="ECO:0000259" key="3">
    <source>
        <dbReference type="Pfam" id="PF16344"/>
    </source>
</evidence>
<proteinExistence type="predicted"/>
<keyword evidence="1" id="KW-0812">Transmembrane</keyword>
<protein>
    <submittedName>
        <fullName evidence="4">FecR family protein</fullName>
    </submittedName>
</protein>
<comment type="caution">
    <text evidence="4">The sequence shown here is derived from an EMBL/GenBank/DDBJ whole genome shotgun (WGS) entry which is preliminary data.</text>
</comment>
<dbReference type="Pfam" id="PF04773">
    <property type="entry name" value="FecR"/>
    <property type="match status" value="1"/>
</dbReference>
<dbReference type="Gene3D" id="3.55.50.30">
    <property type="match status" value="1"/>
</dbReference>
<evidence type="ECO:0000313" key="5">
    <source>
        <dbReference type="Proteomes" id="UP000647133"/>
    </source>
</evidence>
<feature type="domain" description="Protein FecR C-terminal" evidence="3">
    <location>
        <begin position="247"/>
        <end position="315"/>
    </location>
</feature>
<organism evidence="4 5">
    <name type="scientific">Echinicola arenosa</name>
    <dbReference type="NCBI Taxonomy" id="2774144"/>
    <lineage>
        <taxon>Bacteria</taxon>
        <taxon>Pseudomonadati</taxon>
        <taxon>Bacteroidota</taxon>
        <taxon>Cytophagia</taxon>
        <taxon>Cytophagales</taxon>
        <taxon>Cyclobacteriaceae</taxon>
        <taxon>Echinicola</taxon>
    </lineage>
</organism>
<evidence type="ECO:0000259" key="2">
    <source>
        <dbReference type="Pfam" id="PF04773"/>
    </source>
</evidence>
<dbReference type="Pfam" id="PF16344">
    <property type="entry name" value="FecR_C"/>
    <property type="match status" value="1"/>
</dbReference>
<dbReference type="EMBL" id="JACYTQ010000001">
    <property type="protein sequence ID" value="MBD8487817.1"/>
    <property type="molecule type" value="Genomic_DNA"/>
</dbReference>
<dbReference type="InterPro" id="IPR032508">
    <property type="entry name" value="FecR_C"/>
</dbReference>
<dbReference type="PIRSF" id="PIRSF018266">
    <property type="entry name" value="FecR"/>
    <property type="match status" value="1"/>
</dbReference>
<dbReference type="RefSeq" id="WP_192008336.1">
    <property type="nucleotide sequence ID" value="NZ_JACYTQ010000001.1"/>
</dbReference>
<feature type="transmembrane region" description="Helical" evidence="1">
    <location>
        <begin position="77"/>
        <end position="101"/>
    </location>
</feature>
<accession>A0ABR9AHL4</accession>
<feature type="domain" description="FecR protein" evidence="2">
    <location>
        <begin position="111"/>
        <end position="203"/>
    </location>
</feature>
<dbReference type="PANTHER" id="PTHR30273">
    <property type="entry name" value="PERIPLASMIC SIGNAL SENSOR AND SIGMA FACTOR ACTIVATOR FECR-RELATED"/>
    <property type="match status" value="1"/>
</dbReference>
<dbReference type="PANTHER" id="PTHR30273:SF2">
    <property type="entry name" value="PROTEIN FECR"/>
    <property type="match status" value="1"/>
</dbReference>
<evidence type="ECO:0000313" key="4">
    <source>
        <dbReference type="EMBL" id="MBD8487817.1"/>
    </source>
</evidence>
<keyword evidence="1" id="KW-0472">Membrane</keyword>
<keyword evidence="5" id="KW-1185">Reference proteome</keyword>
<reference evidence="4 5" key="1">
    <citation type="submission" date="2020-09" db="EMBL/GenBank/DDBJ databases">
        <title>Echinicola sp. CAU 1574 isolated from sand of Sido Beach.</title>
        <authorList>
            <person name="Kim W."/>
        </authorList>
    </citation>
    <scope>NUCLEOTIDE SEQUENCE [LARGE SCALE GENOMIC DNA]</scope>
    <source>
        <strain evidence="4 5">CAU 1574</strain>
    </source>
</reference>
<evidence type="ECO:0000256" key="1">
    <source>
        <dbReference type="SAM" id="Phobius"/>
    </source>
</evidence>
<gene>
    <name evidence="4" type="ORF">IFO69_03545</name>
</gene>
<dbReference type="InterPro" id="IPR012373">
    <property type="entry name" value="Ferrdict_sens_TM"/>
</dbReference>
<keyword evidence="1" id="KW-1133">Transmembrane helix</keyword>
<name>A0ABR9AHL4_9BACT</name>